<dbReference type="GeneID" id="70127302"/>
<gene>
    <name evidence="14" type="ORF">BKA67DRAFT_522764</name>
</gene>
<dbReference type="PANTHER" id="PTHR45626">
    <property type="entry name" value="TRANSCRIPTION TERMINATION FACTOR 2-RELATED"/>
    <property type="match status" value="1"/>
</dbReference>
<dbReference type="Gene3D" id="3.40.50.300">
    <property type="entry name" value="P-loop containing nucleotide triphosphate hydrolases"/>
    <property type="match status" value="1"/>
</dbReference>
<keyword evidence="8" id="KW-0067">ATP-binding</keyword>
<organism evidence="14 15">
    <name type="scientific">Truncatella angustata</name>
    <dbReference type="NCBI Taxonomy" id="152316"/>
    <lineage>
        <taxon>Eukaryota</taxon>
        <taxon>Fungi</taxon>
        <taxon>Dikarya</taxon>
        <taxon>Ascomycota</taxon>
        <taxon>Pezizomycotina</taxon>
        <taxon>Sordariomycetes</taxon>
        <taxon>Xylariomycetidae</taxon>
        <taxon>Amphisphaeriales</taxon>
        <taxon>Sporocadaceae</taxon>
        <taxon>Truncatella</taxon>
    </lineage>
</organism>
<evidence type="ECO:0000259" key="11">
    <source>
        <dbReference type="PROSITE" id="PS50089"/>
    </source>
</evidence>
<keyword evidence="15" id="KW-1185">Reference proteome</keyword>
<keyword evidence="3" id="KW-0547">Nucleotide-binding</keyword>
<dbReference type="CDD" id="cd16449">
    <property type="entry name" value="RING-HC"/>
    <property type="match status" value="1"/>
</dbReference>
<keyword evidence="4 9" id="KW-0863">Zinc-finger</keyword>
<evidence type="ECO:0000313" key="15">
    <source>
        <dbReference type="Proteomes" id="UP000758603"/>
    </source>
</evidence>
<evidence type="ECO:0000259" key="12">
    <source>
        <dbReference type="PROSITE" id="PS51192"/>
    </source>
</evidence>
<dbReference type="Pfam" id="PF00271">
    <property type="entry name" value="Helicase_C"/>
    <property type="match status" value="1"/>
</dbReference>
<dbReference type="SMART" id="SM00490">
    <property type="entry name" value="HELICc"/>
    <property type="match status" value="1"/>
</dbReference>
<dbReference type="GO" id="GO:0005524">
    <property type="term" value="F:ATP binding"/>
    <property type="evidence" value="ECO:0007669"/>
    <property type="project" value="UniProtKB-KW"/>
</dbReference>
<dbReference type="InterPro" id="IPR014001">
    <property type="entry name" value="Helicase_ATP-bd"/>
</dbReference>
<dbReference type="SMART" id="SM00487">
    <property type="entry name" value="DEXDc"/>
    <property type="match status" value="1"/>
</dbReference>
<keyword evidence="7" id="KW-0862">Zinc</keyword>
<dbReference type="InterPro" id="IPR000330">
    <property type="entry name" value="SNF2_N"/>
</dbReference>
<sequence>MELFGFGSDANTTSPSAVFGNDASRSGNSLRDIINRTSKYNLATGRDHLGNPLPAATTNFLQGLDSMESSHGVGSTAKTELKNLLANIPATTGADNQAGTPEGFLYPLYPHQKIALKWMQTMEADENKKGGILADDMGLGKTISTLALILTRPAPLPLGCRYPNPTLIVAPVSLIKQWEREAMTKIKEGRHSLAVLNAHDSSNKNMTYTDFKKFDIVLTTYDKLSREAKAFDEYVKKQAGKNEPVDDDFILKHFSFMGTRSMFHRIVLDEAQAIKSSKSLRFKAVRRLQATYRWVLTGTPMMNSVGELASLISFLRIKPYNDLSHFEHTFGILNPRASGRGGRGDVAMKKMQALLKAIMLRRTKKSKIDGKPIIQLKPKKELTKHVVFGQDEEDYYRSLEKDAQVKMSKFLREGSVGKHYQVALVLLLRLRQACCHPFLHITDLEFVNNDTPIQDMLAYAGNLKADAVQRIVTRITDKELFECPICYEPTENPSILLCGHNTCTDCLTQLRQTAEAANIQAGNEALGAKSTCPECREEIDFSAYVTCDVFKRVHMKEQWDTEQASNTKAEALVDEDGTESGVSDDEETSSDDGGDVDNRGNLIDFIVNDDDDDDDFSIVTKKAKHKRSKGESKKKDEPVQPHELAKLRKVAGRNVVARRRYFNYLERIWLDSAKITMCTELIADIQASGEKILIFSQWTMLLDLIEVQVTSKLKIGYRRYDGAMNSKQRDSAVTDFTNDDDVKLMLVSLKAGNAGLNLTVASHVVIMDPFWNPFIETQAVDRAHRIGQTKEVKVHRILIKDTVEDRIIALQEEKREVVNAALDENAAREVGRLSVNDLAFLFGIGNR</sequence>
<protein>
    <submittedName>
        <fullName evidence="14">SNF2 family N-terminal domain-containing protein</fullName>
    </submittedName>
</protein>
<dbReference type="AlphaFoldDB" id="A0A9P8UF57"/>
<feature type="domain" description="Helicase C-terminal" evidence="13">
    <location>
        <begin position="677"/>
        <end position="834"/>
    </location>
</feature>
<dbReference type="RefSeq" id="XP_045955276.1">
    <property type="nucleotide sequence ID" value="XM_046098410.1"/>
</dbReference>
<evidence type="ECO:0000256" key="2">
    <source>
        <dbReference type="ARBA" id="ARBA00022723"/>
    </source>
</evidence>
<dbReference type="SUPFAM" id="SSF57850">
    <property type="entry name" value="RING/U-box"/>
    <property type="match status" value="1"/>
</dbReference>
<dbReference type="PROSITE" id="PS50089">
    <property type="entry name" value="ZF_RING_2"/>
    <property type="match status" value="1"/>
</dbReference>
<dbReference type="EMBL" id="JAGPXC010000007">
    <property type="protein sequence ID" value="KAH6648769.1"/>
    <property type="molecule type" value="Genomic_DNA"/>
</dbReference>
<dbReference type="GO" id="GO:0004386">
    <property type="term" value="F:helicase activity"/>
    <property type="evidence" value="ECO:0007669"/>
    <property type="project" value="UniProtKB-KW"/>
</dbReference>
<dbReference type="GO" id="GO:0000724">
    <property type="term" value="P:double-strand break repair via homologous recombination"/>
    <property type="evidence" value="ECO:0007669"/>
    <property type="project" value="TreeGrafter"/>
</dbReference>
<reference evidence="14" key="1">
    <citation type="journal article" date="2021" name="Nat. Commun.">
        <title>Genetic determinants of endophytism in the Arabidopsis root mycobiome.</title>
        <authorList>
            <person name="Mesny F."/>
            <person name="Miyauchi S."/>
            <person name="Thiergart T."/>
            <person name="Pickel B."/>
            <person name="Atanasova L."/>
            <person name="Karlsson M."/>
            <person name="Huettel B."/>
            <person name="Barry K.W."/>
            <person name="Haridas S."/>
            <person name="Chen C."/>
            <person name="Bauer D."/>
            <person name="Andreopoulos W."/>
            <person name="Pangilinan J."/>
            <person name="LaButti K."/>
            <person name="Riley R."/>
            <person name="Lipzen A."/>
            <person name="Clum A."/>
            <person name="Drula E."/>
            <person name="Henrissat B."/>
            <person name="Kohler A."/>
            <person name="Grigoriev I.V."/>
            <person name="Martin F.M."/>
            <person name="Hacquard S."/>
        </authorList>
    </citation>
    <scope>NUCLEOTIDE SEQUENCE</scope>
    <source>
        <strain evidence="14">MPI-SDFR-AT-0073</strain>
    </source>
</reference>
<evidence type="ECO:0000256" key="6">
    <source>
        <dbReference type="ARBA" id="ARBA00022806"/>
    </source>
</evidence>
<dbReference type="GO" id="GO:0008270">
    <property type="term" value="F:zinc ion binding"/>
    <property type="evidence" value="ECO:0007669"/>
    <property type="project" value="UniProtKB-KW"/>
</dbReference>
<feature type="region of interest" description="Disordered" evidence="10">
    <location>
        <begin position="621"/>
        <end position="641"/>
    </location>
</feature>
<dbReference type="InterPro" id="IPR001650">
    <property type="entry name" value="Helicase_C-like"/>
</dbReference>
<dbReference type="GO" id="GO:0008094">
    <property type="term" value="F:ATP-dependent activity, acting on DNA"/>
    <property type="evidence" value="ECO:0007669"/>
    <property type="project" value="TreeGrafter"/>
</dbReference>
<dbReference type="GO" id="GO:0005737">
    <property type="term" value="C:cytoplasm"/>
    <property type="evidence" value="ECO:0007669"/>
    <property type="project" value="TreeGrafter"/>
</dbReference>
<dbReference type="PROSITE" id="PS51194">
    <property type="entry name" value="HELICASE_CTER"/>
    <property type="match status" value="1"/>
</dbReference>
<dbReference type="OrthoDB" id="423559at2759"/>
<evidence type="ECO:0000256" key="10">
    <source>
        <dbReference type="SAM" id="MobiDB-lite"/>
    </source>
</evidence>
<evidence type="ECO:0000256" key="1">
    <source>
        <dbReference type="ARBA" id="ARBA00007025"/>
    </source>
</evidence>
<feature type="domain" description="RING-type" evidence="11">
    <location>
        <begin position="483"/>
        <end position="536"/>
    </location>
</feature>
<feature type="compositionally biased region" description="Acidic residues" evidence="10">
    <location>
        <begin position="572"/>
        <end position="595"/>
    </location>
</feature>
<comment type="similarity">
    <text evidence="1">Belongs to the SNF2/RAD54 helicase family.</text>
</comment>
<dbReference type="InterPro" id="IPR027417">
    <property type="entry name" value="P-loop_NTPase"/>
</dbReference>
<dbReference type="PANTHER" id="PTHR45626:SF16">
    <property type="entry name" value="ATP-DEPENDENT HELICASE ULS1"/>
    <property type="match status" value="1"/>
</dbReference>
<dbReference type="InterPro" id="IPR013083">
    <property type="entry name" value="Znf_RING/FYVE/PHD"/>
</dbReference>
<dbReference type="SMART" id="SM00184">
    <property type="entry name" value="RING"/>
    <property type="match status" value="1"/>
</dbReference>
<evidence type="ECO:0000256" key="7">
    <source>
        <dbReference type="ARBA" id="ARBA00022833"/>
    </source>
</evidence>
<dbReference type="InterPro" id="IPR050628">
    <property type="entry name" value="SNF2_RAD54_helicase_TF"/>
</dbReference>
<dbReference type="InterPro" id="IPR001841">
    <property type="entry name" value="Znf_RING"/>
</dbReference>
<accession>A0A9P8UF57</accession>
<dbReference type="Gene3D" id="3.40.50.10810">
    <property type="entry name" value="Tandem AAA-ATPase domain"/>
    <property type="match status" value="1"/>
</dbReference>
<dbReference type="GO" id="GO:0005634">
    <property type="term" value="C:nucleus"/>
    <property type="evidence" value="ECO:0007669"/>
    <property type="project" value="TreeGrafter"/>
</dbReference>
<keyword evidence="2" id="KW-0479">Metal-binding</keyword>
<dbReference type="Gene3D" id="3.30.40.10">
    <property type="entry name" value="Zinc/RING finger domain, C3HC4 (zinc finger)"/>
    <property type="match status" value="1"/>
</dbReference>
<dbReference type="InterPro" id="IPR027370">
    <property type="entry name" value="Znf-RING_euk"/>
</dbReference>
<keyword evidence="5" id="KW-0378">Hydrolase</keyword>
<dbReference type="Pfam" id="PF13445">
    <property type="entry name" value="zf-RING_UBOX"/>
    <property type="match status" value="1"/>
</dbReference>
<dbReference type="Proteomes" id="UP000758603">
    <property type="component" value="Unassembled WGS sequence"/>
</dbReference>
<feature type="compositionally biased region" description="Basic and acidic residues" evidence="10">
    <location>
        <begin position="629"/>
        <end position="641"/>
    </location>
</feature>
<evidence type="ECO:0000256" key="4">
    <source>
        <dbReference type="ARBA" id="ARBA00022771"/>
    </source>
</evidence>
<evidence type="ECO:0000256" key="8">
    <source>
        <dbReference type="ARBA" id="ARBA00022840"/>
    </source>
</evidence>
<keyword evidence="6" id="KW-0347">Helicase</keyword>
<feature type="region of interest" description="Disordered" evidence="10">
    <location>
        <begin position="559"/>
        <end position="599"/>
    </location>
</feature>
<evidence type="ECO:0000256" key="9">
    <source>
        <dbReference type="PROSITE-ProRule" id="PRU00175"/>
    </source>
</evidence>
<dbReference type="CDD" id="cd18793">
    <property type="entry name" value="SF2_C_SNF"/>
    <property type="match status" value="1"/>
</dbReference>
<evidence type="ECO:0000259" key="13">
    <source>
        <dbReference type="PROSITE" id="PS51194"/>
    </source>
</evidence>
<dbReference type="InterPro" id="IPR038718">
    <property type="entry name" value="SNF2-like_sf"/>
</dbReference>
<dbReference type="Pfam" id="PF00176">
    <property type="entry name" value="SNF2-rel_dom"/>
    <property type="match status" value="1"/>
</dbReference>
<feature type="domain" description="Helicase ATP-binding" evidence="12">
    <location>
        <begin position="122"/>
        <end position="318"/>
    </location>
</feature>
<name>A0A9P8UF57_9PEZI</name>
<dbReference type="PROSITE" id="PS51192">
    <property type="entry name" value="HELICASE_ATP_BIND_1"/>
    <property type="match status" value="1"/>
</dbReference>
<evidence type="ECO:0000256" key="5">
    <source>
        <dbReference type="ARBA" id="ARBA00022801"/>
    </source>
</evidence>
<dbReference type="SUPFAM" id="SSF52540">
    <property type="entry name" value="P-loop containing nucleoside triphosphate hydrolases"/>
    <property type="match status" value="2"/>
</dbReference>
<evidence type="ECO:0000256" key="3">
    <source>
        <dbReference type="ARBA" id="ARBA00022741"/>
    </source>
</evidence>
<dbReference type="GO" id="GO:0016787">
    <property type="term" value="F:hydrolase activity"/>
    <property type="evidence" value="ECO:0007669"/>
    <property type="project" value="UniProtKB-KW"/>
</dbReference>
<dbReference type="CDD" id="cd18008">
    <property type="entry name" value="DEXDc_SHPRH-like"/>
    <property type="match status" value="1"/>
</dbReference>
<dbReference type="InterPro" id="IPR049730">
    <property type="entry name" value="SNF2/RAD54-like_C"/>
</dbReference>
<comment type="caution">
    <text evidence="14">The sequence shown here is derived from an EMBL/GenBank/DDBJ whole genome shotgun (WGS) entry which is preliminary data.</text>
</comment>
<evidence type="ECO:0000313" key="14">
    <source>
        <dbReference type="EMBL" id="KAH6648769.1"/>
    </source>
</evidence>
<proteinExistence type="inferred from homology"/>